<keyword evidence="1" id="KW-0812">Transmembrane</keyword>
<evidence type="ECO:0000313" key="2">
    <source>
        <dbReference type="EMBL" id="MBD7944086.1"/>
    </source>
</evidence>
<organism evidence="2 3">
    <name type="scientific">Psychrobacillus faecigallinarum</name>
    <dbReference type="NCBI Taxonomy" id="2762235"/>
    <lineage>
        <taxon>Bacteria</taxon>
        <taxon>Bacillati</taxon>
        <taxon>Bacillota</taxon>
        <taxon>Bacilli</taxon>
        <taxon>Bacillales</taxon>
        <taxon>Bacillaceae</taxon>
        <taxon>Psychrobacillus</taxon>
    </lineage>
</organism>
<comment type="caution">
    <text evidence="2">The sequence shown here is derived from an EMBL/GenBank/DDBJ whole genome shotgun (WGS) entry which is preliminary data.</text>
</comment>
<feature type="transmembrane region" description="Helical" evidence="1">
    <location>
        <begin position="6"/>
        <end position="39"/>
    </location>
</feature>
<evidence type="ECO:0000313" key="3">
    <source>
        <dbReference type="Proteomes" id="UP000640786"/>
    </source>
</evidence>
<dbReference type="EMBL" id="JACSQO010000003">
    <property type="protein sequence ID" value="MBD7944086.1"/>
    <property type="molecule type" value="Genomic_DNA"/>
</dbReference>
<keyword evidence="1" id="KW-1133">Transmembrane helix</keyword>
<keyword evidence="3" id="KW-1185">Reference proteome</keyword>
<feature type="transmembrane region" description="Helical" evidence="1">
    <location>
        <begin position="46"/>
        <end position="64"/>
    </location>
</feature>
<protein>
    <submittedName>
        <fullName evidence="2">C4-dicarboxylate ABC transporter</fullName>
    </submittedName>
</protein>
<accession>A0ABR8R8G1</accession>
<gene>
    <name evidence="2" type="ORF">H9650_08135</name>
</gene>
<sequence>MEYNFGFWLGLLGIILAVVGYFFYPIWLGIAAVVLGFVALYHYKQIILGWLSIILGVIILLLQFI</sequence>
<dbReference type="RefSeq" id="WP_144539968.1">
    <property type="nucleotide sequence ID" value="NZ_JACSQO010000003.1"/>
</dbReference>
<reference evidence="2 3" key="1">
    <citation type="submission" date="2020-08" db="EMBL/GenBank/DDBJ databases">
        <title>A Genomic Blueprint of the Chicken Gut Microbiome.</title>
        <authorList>
            <person name="Gilroy R."/>
            <person name="Ravi A."/>
            <person name="Getino M."/>
            <person name="Pursley I."/>
            <person name="Horton D.L."/>
            <person name="Alikhan N.-F."/>
            <person name="Baker D."/>
            <person name="Gharbi K."/>
            <person name="Hall N."/>
            <person name="Watson M."/>
            <person name="Adriaenssens E.M."/>
            <person name="Foster-Nyarko E."/>
            <person name="Jarju S."/>
            <person name="Secka A."/>
            <person name="Antonio M."/>
            <person name="Oren A."/>
            <person name="Chaudhuri R."/>
            <person name="La Ragione R.M."/>
            <person name="Hildebrand F."/>
            <person name="Pallen M.J."/>
        </authorList>
    </citation>
    <scope>NUCLEOTIDE SEQUENCE [LARGE SCALE GENOMIC DNA]</scope>
    <source>
        <strain evidence="2 3">Sa2BUA9</strain>
    </source>
</reference>
<evidence type="ECO:0000256" key="1">
    <source>
        <dbReference type="SAM" id="Phobius"/>
    </source>
</evidence>
<keyword evidence="1" id="KW-0472">Membrane</keyword>
<proteinExistence type="predicted"/>
<dbReference type="Proteomes" id="UP000640786">
    <property type="component" value="Unassembled WGS sequence"/>
</dbReference>
<name>A0ABR8R8G1_9BACI</name>